<dbReference type="RefSeq" id="XP_005646337.1">
    <property type="nucleotide sequence ID" value="XM_005646280.1"/>
</dbReference>
<evidence type="ECO:0000313" key="7">
    <source>
        <dbReference type="Proteomes" id="UP000007264"/>
    </source>
</evidence>
<dbReference type="SMART" id="SM01076">
    <property type="entry name" value="CG-1"/>
    <property type="match status" value="1"/>
</dbReference>
<keyword evidence="2" id="KW-0804">Transcription</keyword>
<gene>
    <name evidence="6" type="ORF">COCSUDRAFT_42839</name>
</gene>
<keyword evidence="7" id="KW-1185">Reference proteome</keyword>
<dbReference type="eggNOG" id="KOG0520">
    <property type="taxonomic scope" value="Eukaryota"/>
</dbReference>
<evidence type="ECO:0000256" key="4">
    <source>
        <dbReference type="SAM" id="MobiDB-lite"/>
    </source>
</evidence>
<protein>
    <submittedName>
        <fullName evidence="6">CG-1-domain-containing protein</fullName>
    </submittedName>
</protein>
<evidence type="ECO:0000256" key="2">
    <source>
        <dbReference type="ARBA" id="ARBA00023163"/>
    </source>
</evidence>
<dbReference type="Pfam" id="PF03859">
    <property type="entry name" value="CG-1"/>
    <property type="match status" value="1"/>
</dbReference>
<sequence>MGQLAVPAEQLGSGAASSTEQLPKVLRDILTKARTSWLRNQEVVDLLTNYRSYRFRVSKEPPQKPPGGSLFLFNRKTVRFFRKDGHDWRKKSDGKTVRETHEKLKVGNKEILNCYYAHAEDALQRRCYWLLDGDDNVVLVHYLSSNPHANCVLRSPSLNGNPSFSGAMPLNALEGPPSYPQVGTSTAWDAAPASGMSRTNSVPENFGSSSNGAAGQQPAALPTMFTVTTGDVITRTASGEGAVALELPQLPALRLEFKGTSPSSGPADATLRPACALQSQDIARSLAHSGSTGRLSRDTSSTLAGGLQRRDPSLKLGLGL</sequence>
<dbReference type="GO" id="GO:0003690">
    <property type="term" value="F:double-stranded DNA binding"/>
    <property type="evidence" value="ECO:0007669"/>
    <property type="project" value="TreeGrafter"/>
</dbReference>
<dbReference type="AlphaFoldDB" id="I0YTS4"/>
<dbReference type="InterPro" id="IPR005559">
    <property type="entry name" value="CG-1_dom"/>
</dbReference>
<evidence type="ECO:0000259" key="5">
    <source>
        <dbReference type="PROSITE" id="PS51437"/>
    </source>
</evidence>
<feature type="compositionally biased region" description="Polar residues" evidence="4">
    <location>
        <begin position="287"/>
        <end position="303"/>
    </location>
</feature>
<proteinExistence type="predicted"/>
<dbReference type="GO" id="GO:0003712">
    <property type="term" value="F:transcription coregulator activity"/>
    <property type="evidence" value="ECO:0007669"/>
    <property type="project" value="TreeGrafter"/>
</dbReference>
<feature type="region of interest" description="Disordered" evidence="4">
    <location>
        <begin position="287"/>
        <end position="308"/>
    </location>
</feature>
<dbReference type="GO" id="GO:0006357">
    <property type="term" value="P:regulation of transcription by RNA polymerase II"/>
    <property type="evidence" value="ECO:0007669"/>
    <property type="project" value="TreeGrafter"/>
</dbReference>
<feature type="domain" description="CG-1" evidence="5">
    <location>
        <begin position="26"/>
        <end position="151"/>
    </location>
</feature>
<organism evidence="6 7">
    <name type="scientific">Coccomyxa subellipsoidea (strain C-169)</name>
    <name type="common">Green microalga</name>
    <dbReference type="NCBI Taxonomy" id="574566"/>
    <lineage>
        <taxon>Eukaryota</taxon>
        <taxon>Viridiplantae</taxon>
        <taxon>Chlorophyta</taxon>
        <taxon>core chlorophytes</taxon>
        <taxon>Trebouxiophyceae</taxon>
        <taxon>Trebouxiophyceae incertae sedis</taxon>
        <taxon>Coccomyxaceae</taxon>
        <taxon>Coccomyxa</taxon>
        <taxon>Coccomyxa subellipsoidea</taxon>
    </lineage>
</organism>
<feature type="region of interest" description="Disordered" evidence="4">
    <location>
        <begin position="191"/>
        <end position="217"/>
    </location>
</feature>
<comment type="subcellular location">
    <subcellularLocation>
        <location evidence="1">Nucleus</location>
    </subcellularLocation>
</comment>
<dbReference type="EMBL" id="AGSI01000011">
    <property type="protein sequence ID" value="EIE21793.1"/>
    <property type="molecule type" value="Genomic_DNA"/>
</dbReference>
<reference evidence="6 7" key="1">
    <citation type="journal article" date="2012" name="Genome Biol.">
        <title>The genome of the polar eukaryotic microalga coccomyxa subellipsoidea reveals traits of cold adaptation.</title>
        <authorList>
            <person name="Blanc G."/>
            <person name="Agarkova I."/>
            <person name="Grimwood J."/>
            <person name="Kuo A."/>
            <person name="Brueggeman A."/>
            <person name="Dunigan D."/>
            <person name="Gurnon J."/>
            <person name="Ladunga I."/>
            <person name="Lindquist E."/>
            <person name="Lucas S."/>
            <person name="Pangilinan J."/>
            <person name="Proschold T."/>
            <person name="Salamov A."/>
            <person name="Schmutz J."/>
            <person name="Weeks D."/>
            <person name="Yamada T."/>
            <person name="Claverie J.M."/>
            <person name="Grigoriev I."/>
            <person name="Van Etten J."/>
            <person name="Lomsadze A."/>
            <person name="Borodovsky M."/>
        </authorList>
    </citation>
    <scope>NUCLEOTIDE SEQUENCE [LARGE SCALE GENOMIC DNA]</scope>
    <source>
        <strain evidence="6 7">C-169</strain>
    </source>
</reference>
<dbReference type="Proteomes" id="UP000007264">
    <property type="component" value="Unassembled WGS sequence"/>
</dbReference>
<name>I0YTS4_COCSC</name>
<dbReference type="PANTHER" id="PTHR23335:SF1">
    <property type="entry name" value="CALMODULIN-BINDING TRANSCRIPTION ACTIVATOR, ISOFORM F"/>
    <property type="match status" value="1"/>
</dbReference>
<dbReference type="GO" id="GO:0005634">
    <property type="term" value="C:nucleus"/>
    <property type="evidence" value="ECO:0007669"/>
    <property type="project" value="UniProtKB-SubCell"/>
</dbReference>
<comment type="caution">
    <text evidence="6">The sequence shown here is derived from an EMBL/GenBank/DDBJ whole genome shotgun (WGS) entry which is preliminary data.</text>
</comment>
<keyword evidence="3" id="KW-0539">Nucleus</keyword>
<evidence type="ECO:0000256" key="3">
    <source>
        <dbReference type="ARBA" id="ARBA00023242"/>
    </source>
</evidence>
<dbReference type="PANTHER" id="PTHR23335">
    <property type="entry name" value="CALMODULIN-BINDING TRANSCRIPTION ACTIVATOR CAMTA"/>
    <property type="match status" value="1"/>
</dbReference>
<feature type="compositionally biased region" description="Polar residues" evidence="4">
    <location>
        <begin position="196"/>
        <end position="214"/>
    </location>
</feature>
<dbReference type="PROSITE" id="PS51437">
    <property type="entry name" value="CG_1"/>
    <property type="match status" value="1"/>
</dbReference>
<dbReference type="KEGG" id="csl:COCSUDRAFT_42839"/>
<accession>I0YTS4</accession>
<dbReference type="GeneID" id="17039778"/>
<dbReference type="OrthoDB" id="407555at2759"/>
<evidence type="ECO:0000313" key="6">
    <source>
        <dbReference type="EMBL" id="EIE21793.1"/>
    </source>
</evidence>
<evidence type="ECO:0000256" key="1">
    <source>
        <dbReference type="ARBA" id="ARBA00004123"/>
    </source>
</evidence>